<dbReference type="PROSITE" id="PS50086">
    <property type="entry name" value="TBC_RABGAP"/>
    <property type="match status" value="1"/>
</dbReference>
<proteinExistence type="predicted"/>
<feature type="domain" description="Rab-GAP TBC" evidence="2">
    <location>
        <begin position="53"/>
        <end position="238"/>
    </location>
</feature>
<dbReference type="AlphaFoldDB" id="A0A168BDX0"/>
<organism evidence="3 4">
    <name type="scientific">Ascosphaera apis ARSEF 7405</name>
    <dbReference type="NCBI Taxonomy" id="392613"/>
    <lineage>
        <taxon>Eukaryota</taxon>
        <taxon>Fungi</taxon>
        <taxon>Dikarya</taxon>
        <taxon>Ascomycota</taxon>
        <taxon>Pezizomycotina</taxon>
        <taxon>Eurotiomycetes</taxon>
        <taxon>Eurotiomycetidae</taxon>
        <taxon>Onygenales</taxon>
        <taxon>Ascosphaeraceae</taxon>
        <taxon>Ascosphaera</taxon>
    </lineage>
</organism>
<dbReference type="InterPro" id="IPR045913">
    <property type="entry name" value="TBC20/Gyp8-like"/>
</dbReference>
<keyword evidence="4" id="KW-1185">Reference proteome</keyword>
<comment type="caution">
    <text evidence="3">The sequence shown here is derived from an EMBL/GenBank/DDBJ whole genome shotgun (WGS) entry which is preliminary data.</text>
</comment>
<dbReference type="InterPro" id="IPR035969">
    <property type="entry name" value="Rab-GAP_TBC_sf"/>
</dbReference>
<dbReference type="PANTHER" id="PTHR20913:SF7">
    <property type="entry name" value="RE60063P"/>
    <property type="match status" value="1"/>
</dbReference>
<gene>
    <name evidence="3" type="ORF">AAP_01666</name>
</gene>
<protein>
    <submittedName>
        <fullName evidence="3">GTPase activating protein gyp10</fullName>
    </submittedName>
</protein>
<dbReference type="FunFam" id="1.10.8.1310:FF:000001">
    <property type="entry name" value="TBC1 domain family, member 20"/>
    <property type="match status" value="1"/>
</dbReference>
<evidence type="ECO:0000259" key="2">
    <source>
        <dbReference type="PROSITE" id="PS50086"/>
    </source>
</evidence>
<evidence type="ECO:0000256" key="1">
    <source>
        <dbReference type="ARBA" id="ARBA00022468"/>
    </source>
</evidence>
<sequence length="404" mass="46830">MDGVLDFVDGDQVHIEQELPGQETIDKRLKIVNACEGYDKELLVSLATSKGGLVDDDLRKVAWPILLGCDGHEKDAHASDWRDYESHKDEHQVDLDVNRSFIYYPKGQTDSELSQRKDELSRLIRTVLRRYPSLCYFQGYHDIAQVLLLVLGPELALPALERVSLFRIRDYMLPSITPALNHLHIITEILYRHDKQLCHRVSHTQPYFALAATLTLYAHDIERYSDIVRLFDFILSHEPVVTIYLYAAIIASRRKEILEIPESEPEMIHFTLSKLPNPLDLEGIIEQTMMLYEKFPPMSLPHDCWKKVPRNSVLKTDRDIFASISCEGGMKLYEEQMRQLAREEWRKKSLKTIWKYRRPAGSVALTVMVGILSYWMMKNDGSGMPYWRRVCGLFNATFWGRVAA</sequence>
<accession>A0A168BDX0</accession>
<dbReference type="GO" id="GO:0005789">
    <property type="term" value="C:endoplasmic reticulum membrane"/>
    <property type="evidence" value="ECO:0007669"/>
    <property type="project" value="TreeGrafter"/>
</dbReference>
<evidence type="ECO:0000313" key="4">
    <source>
        <dbReference type="Proteomes" id="UP000242877"/>
    </source>
</evidence>
<dbReference type="Gene3D" id="1.10.8.1310">
    <property type="match status" value="1"/>
</dbReference>
<dbReference type="SUPFAM" id="SSF47923">
    <property type="entry name" value="Ypt/Rab-GAP domain of gyp1p"/>
    <property type="match status" value="2"/>
</dbReference>
<dbReference type="Proteomes" id="UP000242877">
    <property type="component" value="Unassembled WGS sequence"/>
</dbReference>
<dbReference type="GO" id="GO:0005096">
    <property type="term" value="F:GTPase activator activity"/>
    <property type="evidence" value="ECO:0007669"/>
    <property type="project" value="UniProtKB-KW"/>
</dbReference>
<dbReference type="GO" id="GO:0006888">
    <property type="term" value="P:endoplasmic reticulum to Golgi vesicle-mediated transport"/>
    <property type="evidence" value="ECO:0007669"/>
    <property type="project" value="TreeGrafter"/>
</dbReference>
<dbReference type="Gene3D" id="1.10.472.80">
    <property type="entry name" value="Ypt/Rab-GAP domain of gyp1p, domain 3"/>
    <property type="match status" value="1"/>
</dbReference>
<reference evidence="3 4" key="1">
    <citation type="journal article" date="2016" name="Genome Biol. Evol.">
        <title>Divergent and convergent evolution of fungal pathogenicity.</title>
        <authorList>
            <person name="Shang Y."/>
            <person name="Xiao G."/>
            <person name="Zheng P."/>
            <person name="Cen K."/>
            <person name="Zhan S."/>
            <person name="Wang C."/>
        </authorList>
    </citation>
    <scope>NUCLEOTIDE SEQUENCE [LARGE SCALE GENOMIC DNA]</scope>
    <source>
        <strain evidence="3 4">ARSEF 7405</strain>
    </source>
</reference>
<dbReference type="SMART" id="SM00164">
    <property type="entry name" value="TBC"/>
    <property type="match status" value="1"/>
</dbReference>
<dbReference type="VEuPathDB" id="FungiDB:AAP_01666"/>
<name>A0A168BDX0_9EURO</name>
<dbReference type="PANTHER" id="PTHR20913">
    <property type="entry name" value="TBC1 DOMAIN FAMILY MEMBER 20/GTPASE"/>
    <property type="match status" value="1"/>
</dbReference>
<evidence type="ECO:0000313" key="3">
    <source>
        <dbReference type="EMBL" id="KZZ95178.1"/>
    </source>
</evidence>
<dbReference type="InterPro" id="IPR000195">
    <property type="entry name" value="Rab-GAP-TBC_dom"/>
</dbReference>
<dbReference type="FunFam" id="1.10.472.80:FF:000060">
    <property type="entry name" value="TBC domain protein, putative"/>
    <property type="match status" value="1"/>
</dbReference>
<dbReference type="EMBL" id="AZGZ01000005">
    <property type="protein sequence ID" value="KZZ95178.1"/>
    <property type="molecule type" value="Genomic_DNA"/>
</dbReference>
<dbReference type="OrthoDB" id="206700at2759"/>
<keyword evidence="1" id="KW-0343">GTPase activation</keyword>
<dbReference type="Pfam" id="PF00566">
    <property type="entry name" value="RabGAP-TBC"/>
    <property type="match status" value="1"/>
</dbReference>